<dbReference type="InterPro" id="IPR041494">
    <property type="entry name" value="PIN7"/>
</dbReference>
<reference evidence="2 3" key="1">
    <citation type="submission" date="2017-11" db="EMBL/GenBank/DDBJ databases">
        <title>Reclassification of Bisgaard taxon 5 as Caviibacterium pharyngocola gen. nov., sp. nov.</title>
        <authorList>
            <person name="Christensen H."/>
        </authorList>
    </citation>
    <scope>NUCLEOTIDE SEQUENCE [LARGE SCALE GENOMIC DNA]</scope>
    <source>
        <strain evidence="2 3">7_3</strain>
    </source>
</reference>
<sequence>MHHFLIDYDNLKPVNFNKLNKENCAVWLFVGYSQAHLPVSLVSSLLDFGNRAHLIQSEKGGKNALDFVLVDEMAKISLQNAADEITIVSADTGFDIVVQKYRAESRIKRIQRVSDLNLLQTMQNTMPASKQDVSQKIVIEPDWIKFAETLVQKMDQKNLPNKITSQCNFIENSLHKFLLAHSTEQRKVICRKVAVILRQKKKLPQT</sequence>
<evidence type="ECO:0000313" key="2">
    <source>
        <dbReference type="EMBL" id="PJG82282.1"/>
    </source>
</evidence>
<feature type="domain" description="PIN-like" evidence="1">
    <location>
        <begin position="5"/>
        <end position="100"/>
    </location>
</feature>
<dbReference type="AlphaFoldDB" id="A0A2M8RTS5"/>
<dbReference type="Pfam" id="PF18475">
    <property type="entry name" value="PIN7"/>
    <property type="match status" value="1"/>
</dbReference>
<organism evidence="2 3">
    <name type="scientific">Caviibacterium pharyngocola</name>
    <dbReference type="NCBI Taxonomy" id="28159"/>
    <lineage>
        <taxon>Bacteria</taxon>
        <taxon>Pseudomonadati</taxon>
        <taxon>Pseudomonadota</taxon>
        <taxon>Gammaproteobacteria</taxon>
        <taxon>Pasteurellales</taxon>
        <taxon>Pasteurellaceae</taxon>
        <taxon>Caviibacterium</taxon>
    </lineage>
</organism>
<dbReference type="EMBL" id="PHGZ01000024">
    <property type="protein sequence ID" value="PJG82282.1"/>
    <property type="molecule type" value="Genomic_DNA"/>
</dbReference>
<evidence type="ECO:0000259" key="1">
    <source>
        <dbReference type="Pfam" id="PF18475"/>
    </source>
</evidence>
<dbReference type="RefSeq" id="WP_100297366.1">
    <property type="nucleotide sequence ID" value="NZ_PHGZ01000024.1"/>
</dbReference>
<comment type="caution">
    <text evidence="2">The sequence shown here is derived from an EMBL/GenBank/DDBJ whole genome shotgun (WGS) entry which is preliminary data.</text>
</comment>
<dbReference type="Proteomes" id="UP000230282">
    <property type="component" value="Unassembled WGS sequence"/>
</dbReference>
<evidence type="ECO:0000313" key="3">
    <source>
        <dbReference type="Proteomes" id="UP000230282"/>
    </source>
</evidence>
<gene>
    <name evidence="2" type="ORF">CVP04_09980</name>
</gene>
<protein>
    <recommendedName>
        <fullName evidence="1">PIN-like domain-containing protein</fullName>
    </recommendedName>
</protein>
<keyword evidence="3" id="KW-1185">Reference proteome</keyword>
<name>A0A2M8RTS5_9PAST</name>
<proteinExistence type="predicted"/>
<accession>A0A2M8RTS5</accession>